<comment type="caution">
    <text evidence="3">The sequence shown here is derived from an EMBL/GenBank/DDBJ whole genome shotgun (WGS) entry which is preliminary data.</text>
</comment>
<dbReference type="PROSITE" id="PS51186">
    <property type="entry name" value="GNAT"/>
    <property type="match status" value="1"/>
</dbReference>
<dbReference type="InterPro" id="IPR000182">
    <property type="entry name" value="GNAT_dom"/>
</dbReference>
<feature type="transmembrane region" description="Helical" evidence="1">
    <location>
        <begin position="12"/>
        <end position="30"/>
    </location>
</feature>
<evidence type="ECO:0000259" key="2">
    <source>
        <dbReference type="PROSITE" id="PS51186"/>
    </source>
</evidence>
<gene>
    <name evidence="3" type="ORF">BDP55DRAFT_765910</name>
</gene>
<keyword evidence="1" id="KW-0472">Membrane</keyword>
<dbReference type="GO" id="GO:0016747">
    <property type="term" value="F:acyltransferase activity, transferring groups other than amino-acyl groups"/>
    <property type="evidence" value="ECO:0007669"/>
    <property type="project" value="InterPro"/>
</dbReference>
<dbReference type="Pfam" id="PF00583">
    <property type="entry name" value="Acetyltransf_1"/>
    <property type="match status" value="1"/>
</dbReference>
<accession>A0AAJ0AVR2</accession>
<organism evidence="3 4">
    <name type="scientific">Colletotrichum godetiae</name>
    <dbReference type="NCBI Taxonomy" id="1209918"/>
    <lineage>
        <taxon>Eukaryota</taxon>
        <taxon>Fungi</taxon>
        <taxon>Dikarya</taxon>
        <taxon>Ascomycota</taxon>
        <taxon>Pezizomycotina</taxon>
        <taxon>Sordariomycetes</taxon>
        <taxon>Hypocreomycetidae</taxon>
        <taxon>Glomerellales</taxon>
        <taxon>Glomerellaceae</taxon>
        <taxon>Colletotrichum</taxon>
        <taxon>Colletotrichum acutatum species complex</taxon>
    </lineage>
</organism>
<keyword evidence="1" id="KW-1133">Transmembrane helix</keyword>
<dbReference type="Gene3D" id="3.40.630.30">
    <property type="match status" value="1"/>
</dbReference>
<keyword evidence="4" id="KW-1185">Reference proteome</keyword>
<dbReference type="PANTHER" id="PTHR43233">
    <property type="entry name" value="FAMILY N-ACETYLTRANSFERASE, PUTATIVE (AFU_ORTHOLOGUE AFUA_6G03350)-RELATED"/>
    <property type="match status" value="1"/>
</dbReference>
<sequence length="359" mass="40549">MNRMITDEKARINTTALLSTTIMDAVSFLGTPEWDEEYIKFLLRVNEEVRRQIIFSMSMFNRQASSSSDLTSGGGEPTVVPQFWIYWAVSLPLTVAIVIGRRVWWHFQKSYHETKLLRSEKEDEIHLLLTVELVIRKAQLQAAIVTVYPPALQHQQLLDTHTLNMTSISAEMRNRRWTRDSYLISTDASLISVAQLNAAFASEAVYWTKAIPEPILKEMLQNSLCFGLYDTTTSQQEPSTSSGSGTAQENAAESEEYHRLVGFARLVTDFISFTYVTDVWVDPTMQGNGLGRWLVGCVQETLEPMPYLRKSILATDSWDKSVPFYEKMMKMSVIGGQPGGQAIMQMKGKGAPGYTEKTT</sequence>
<dbReference type="RefSeq" id="XP_060432694.1">
    <property type="nucleotide sequence ID" value="XM_060580950.1"/>
</dbReference>
<protein>
    <recommendedName>
        <fullName evidence="2">N-acetyltransferase domain-containing protein</fullName>
    </recommendedName>
</protein>
<dbReference type="InterPro" id="IPR053144">
    <property type="entry name" value="Acetyltransferase_Butenolide"/>
</dbReference>
<evidence type="ECO:0000313" key="3">
    <source>
        <dbReference type="EMBL" id="KAK1688999.1"/>
    </source>
</evidence>
<dbReference type="Proteomes" id="UP001224890">
    <property type="component" value="Unassembled WGS sequence"/>
</dbReference>
<proteinExistence type="predicted"/>
<reference evidence="3" key="1">
    <citation type="submission" date="2021-06" db="EMBL/GenBank/DDBJ databases">
        <title>Comparative genomics, transcriptomics and evolutionary studies reveal genomic signatures of adaptation to plant cell wall in hemibiotrophic fungi.</title>
        <authorList>
            <consortium name="DOE Joint Genome Institute"/>
            <person name="Baroncelli R."/>
            <person name="Diaz J.F."/>
            <person name="Benocci T."/>
            <person name="Peng M."/>
            <person name="Battaglia E."/>
            <person name="Haridas S."/>
            <person name="Andreopoulos W."/>
            <person name="Labutti K."/>
            <person name="Pangilinan J."/>
            <person name="Floch G.L."/>
            <person name="Makela M.R."/>
            <person name="Henrissat B."/>
            <person name="Grigoriev I.V."/>
            <person name="Crouch J.A."/>
            <person name="De Vries R.P."/>
            <person name="Sukno S.A."/>
            <person name="Thon M.R."/>
        </authorList>
    </citation>
    <scope>NUCLEOTIDE SEQUENCE</scope>
    <source>
        <strain evidence="3">CBS 193.32</strain>
    </source>
</reference>
<dbReference type="GeneID" id="85465476"/>
<dbReference type="PANTHER" id="PTHR43233:SF1">
    <property type="entry name" value="FAMILY N-ACETYLTRANSFERASE, PUTATIVE (AFU_ORTHOLOGUE AFUA_6G03350)-RELATED"/>
    <property type="match status" value="1"/>
</dbReference>
<keyword evidence="1" id="KW-0812">Transmembrane</keyword>
<dbReference type="SUPFAM" id="SSF55729">
    <property type="entry name" value="Acyl-CoA N-acyltransferases (Nat)"/>
    <property type="match status" value="1"/>
</dbReference>
<feature type="transmembrane region" description="Helical" evidence="1">
    <location>
        <begin position="84"/>
        <end position="104"/>
    </location>
</feature>
<evidence type="ECO:0000313" key="4">
    <source>
        <dbReference type="Proteomes" id="UP001224890"/>
    </source>
</evidence>
<dbReference type="CDD" id="cd04301">
    <property type="entry name" value="NAT_SF"/>
    <property type="match status" value="1"/>
</dbReference>
<dbReference type="AlphaFoldDB" id="A0AAJ0AVR2"/>
<evidence type="ECO:0000256" key="1">
    <source>
        <dbReference type="SAM" id="Phobius"/>
    </source>
</evidence>
<dbReference type="EMBL" id="JAHMHR010000009">
    <property type="protein sequence ID" value="KAK1688999.1"/>
    <property type="molecule type" value="Genomic_DNA"/>
</dbReference>
<dbReference type="InterPro" id="IPR016181">
    <property type="entry name" value="Acyl_CoA_acyltransferase"/>
</dbReference>
<name>A0AAJ0AVR2_9PEZI</name>
<feature type="domain" description="N-acetyltransferase" evidence="2">
    <location>
        <begin position="186"/>
        <end position="359"/>
    </location>
</feature>